<dbReference type="GO" id="GO:0016491">
    <property type="term" value="F:oxidoreductase activity"/>
    <property type="evidence" value="ECO:0007669"/>
    <property type="project" value="UniProtKB-KW"/>
</dbReference>
<feature type="domain" description="4Fe-4S ferredoxin-type" evidence="1">
    <location>
        <begin position="333"/>
        <end position="364"/>
    </location>
</feature>
<dbReference type="InterPro" id="IPR053135">
    <property type="entry name" value="AKR2_Oxidoreductase"/>
</dbReference>
<keyword evidence="3" id="KW-1185">Reference proteome</keyword>
<gene>
    <name evidence="2" type="primary">gpr_2</name>
    <name evidence="2" type="ORF">MBCUT_16190</name>
</gene>
<evidence type="ECO:0000313" key="2">
    <source>
        <dbReference type="EMBL" id="KZX15240.1"/>
    </source>
</evidence>
<dbReference type="AlphaFoldDB" id="A0A166D5Y4"/>
<dbReference type="Gene3D" id="3.20.20.100">
    <property type="entry name" value="NADP-dependent oxidoreductase domain"/>
    <property type="match status" value="1"/>
</dbReference>
<dbReference type="PANTHER" id="PTHR43312">
    <property type="entry name" value="D-THREO-ALDOSE 1-DEHYDROGENASE"/>
    <property type="match status" value="1"/>
</dbReference>
<dbReference type="InterPro" id="IPR020471">
    <property type="entry name" value="AKR"/>
</dbReference>
<reference evidence="2 3" key="1">
    <citation type="submission" date="2016-04" db="EMBL/GenBank/DDBJ databases">
        <title>Genome sequence of Methanobrevibacter cuticularis DSM 11139.</title>
        <authorList>
            <person name="Poehlein A."/>
            <person name="Seedorf H."/>
            <person name="Daniel R."/>
        </authorList>
    </citation>
    <scope>NUCLEOTIDE SEQUENCE [LARGE SCALE GENOMIC DNA]</scope>
    <source>
        <strain evidence="2 3">DSM 11139</strain>
    </source>
</reference>
<comment type="caution">
    <text evidence="2">The sequence shown here is derived from an EMBL/GenBank/DDBJ whole genome shotgun (WGS) entry which is preliminary data.</text>
</comment>
<dbReference type="STRING" id="47311.MBCUT_16190"/>
<dbReference type="EMBL" id="LWMW01000125">
    <property type="protein sequence ID" value="KZX15240.1"/>
    <property type="molecule type" value="Genomic_DNA"/>
</dbReference>
<dbReference type="SUPFAM" id="SSF51430">
    <property type="entry name" value="NAD(P)-linked oxidoreductase"/>
    <property type="match status" value="1"/>
</dbReference>
<dbReference type="EC" id="1.1.1.-" evidence="2"/>
<dbReference type="InterPro" id="IPR017896">
    <property type="entry name" value="4Fe4S_Fe-S-bd"/>
</dbReference>
<evidence type="ECO:0000313" key="3">
    <source>
        <dbReference type="Proteomes" id="UP000077275"/>
    </source>
</evidence>
<dbReference type="PROSITE" id="PS00198">
    <property type="entry name" value="4FE4S_FER_1"/>
    <property type="match status" value="1"/>
</dbReference>
<keyword evidence="2" id="KW-0560">Oxidoreductase</keyword>
<dbReference type="InterPro" id="IPR017900">
    <property type="entry name" value="4Fe4S_Fe_S_CS"/>
</dbReference>
<dbReference type="Proteomes" id="UP000077275">
    <property type="component" value="Unassembled WGS sequence"/>
</dbReference>
<dbReference type="PATRIC" id="fig|47311.3.peg.1763"/>
<protein>
    <submittedName>
        <fullName evidence="2">L-glyceraldehyde 3-phosphate reductase</fullName>
        <ecNumber evidence="2">1.1.1.-</ecNumber>
    </submittedName>
</protein>
<evidence type="ECO:0000259" key="1">
    <source>
        <dbReference type="PROSITE" id="PS51379"/>
    </source>
</evidence>
<sequence>MLYREMEKTGDKLSILGFGCMRYPRKNGRIDFERTKKQIISAIDNGINYFDTAYMYPGSEEVLGKILSEGYREKVKIATKLLMIVIKTREDMDKMFEKQLKRLQTDYIDYYMLHSINLEQWENLKDNGLIEFIEEEQNKGRILNIGFSFHGNVFDFKKLVDDYDWDFCMIQYNYLDENYQAGKEGLDYASSKGLGIIAMEPLRGGMLVDKLPDSAKKIIENFHIKKTPAEWALRWLWDNPNINVVLSGMNREKDVAENIAIASNVQPNSLKDDEKEMINEVKEEFKNRIKIDCTACGYCLPCPHGVDIPMAFSSLNDKAIFGGMKSNIQYLMTTTENDSLASKCNECGICEKKCPQNIAIVEELKIANSDLEKWYLKIVLRIAKIFMPLF</sequence>
<dbReference type="Pfam" id="PF00248">
    <property type="entry name" value="Aldo_ket_red"/>
    <property type="match status" value="1"/>
</dbReference>
<organism evidence="2 3">
    <name type="scientific">Methanobrevibacter cuticularis</name>
    <dbReference type="NCBI Taxonomy" id="47311"/>
    <lineage>
        <taxon>Archaea</taxon>
        <taxon>Methanobacteriati</taxon>
        <taxon>Methanobacteriota</taxon>
        <taxon>Methanomada group</taxon>
        <taxon>Methanobacteria</taxon>
        <taxon>Methanobacteriales</taxon>
        <taxon>Methanobacteriaceae</taxon>
        <taxon>Methanobrevibacter</taxon>
    </lineage>
</organism>
<dbReference type="CDD" id="cd19096">
    <property type="entry name" value="AKR_Fe-S_oxidoreductase"/>
    <property type="match status" value="1"/>
</dbReference>
<dbReference type="OrthoDB" id="28487at2157"/>
<dbReference type="PANTHER" id="PTHR43312:SF2">
    <property type="entry name" value="OXIDOREDUCTASE"/>
    <property type="match status" value="1"/>
</dbReference>
<dbReference type="InterPro" id="IPR036812">
    <property type="entry name" value="NAD(P)_OxRdtase_dom_sf"/>
</dbReference>
<dbReference type="InterPro" id="IPR023210">
    <property type="entry name" value="NADP_OxRdtase_dom"/>
</dbReference>
<accession>A0A166D5Y4</accession>
<dbReference type="PROSITE" id="PS51379">
    <property type="entry name" value="4FE4S_FER_2"/>
    <property type="match status" value="1"/>
</dbReference>
<proteinExistence type="predicted"/>
<dbReference type="RefSeq" id="WP_067260174.1">
    <property type="nucleotide sequence ID" value="NZ_LWMW01000125.1"/>
</dbReference>
<dbReference type="SUPFAM" id="SSF46548">
    <property type="entry name" value="alpha-helical ferredoxin"/>
    <property type="match status" value="1"/>
</dbReference>
<dbReference type="PRINTS" id="PR00069">
    <property type="entry name" value="ALDKETRDTASE"/>
</dbReference>
<name>A0A166D5Y4_9EURY</name>
<dbReference type="Pfam" id="PF13187">
    <property type="entry name" value="Fer4_9"/>
    <property type="match status" value="1"/>
</dbReference>